<evidence type="ECO:0000256" key="1">
    <source>
        <dbReference type="SAM" id="MobiDB-lite"/>
    </source>
</evidence>
<proteinExistence type="predicted"/>
<sequence length="119" mass="13015">MKVVPVKSKESGPVPALLRHARQRAPQSRRPPYRIPINRGSPSSSATHVNPAYGTSMNTRNALDYQYSIPPQDIYPPMPPSAPPPYEMSVAPPPYVEHKTGEPPPPPEYNLVAGHISAD</sequence>
<organism evidence="2 3">
    <name type="scientific">Mya arenaria</name>
    <name type="common">Soft-shell clam</name>
    <dbReference type="NCBI Taxonomy" id="6604"/>
    <lineage>
        <taxon>Eukaryota</taxon>
        <taxon>Metazoa</taxon>
        <taxon>Spiralia</taxon>
        <taxon>Lophotrochozoa</taxon>
        <taxon>Mollusca</taxon>
        <taxon>Bivalvia</taxon>
        <taxon>Autobranchia</taxon>
        <taxon>Heteroconchia</taxon>
        <taxon>Euheterodonta</taxon>
        <taxon>Imparidentia</taxon>
        <taxon>Neoheterodontei</taxon>
        <taxon>Myida</taxon>
        <taxon>Myoidea</taxon>
        <taxon>Myidae</taxon>
        <taxon>Mya</taxon>
    </lineage>
</organism>
<feature type="region of interest" description="Disordered" evidence="1">
    <location>
        <begin position="1"/>
        <end position="119"/>
    </location>
</feature>
<dbReference type="Proteomes" id="UP001164746">
    <property type="component" value="Chromosome 14"/>
</dbReference>
<gene>
    <name evidence="2" type="ORF">MAR_010816</name>
</gene>
<evidence type="ECO:0000313" key="3">
    <source>
        <dbReference type="Proteomes" id="UP001164746"/>
    </source>
</evidence>
<evidence type="ECO:0000313" key="2">
    <source>
        <dbReference type="EMBL" id="WAR25112.1"/>
    </source>
</evidence>
<keyword evidence="3" id="KW-1185">Reference proteome</keyword>
<feature type="compositionally biased region" description="Polar residues" evidence="1">
    <location>
        <begin position="40"/>
        <end position="61"/>
    </location>
</feature>
<dbReference type="EMBL" id="CP111025">
    <property type="protein sequence ID" value="WAR25112.1"/>
    <property type="molecule type" value="Genomic_DNA"/>
</dbReference>
<protein>
    <submittedName>
        <fullName evidence="2">Uncharacterized protein</fullName>
    </submittedName>
</protein>
<name>A0ABY7FU22_MYAAR</name>
<accession>A0ABY7FU22</accession>
<feature type="compositionally biased region" description="Pro residues" evidence="1">
    <location>
        <begin position="73"/>
        <end position="95"/>
    </location>
</feature>
<reference evidence="2" key="1">
    <citation type="submission" date="2022-11" db="EMBL/GenBank/DDBJ databases">
        <title>Centuries of genome instability and evolution in soft-shell clam transmissible cancer (bioRxiv).</title>
        <authorList>
            <person name="Hart S.F.M."/>
            <person name="Yonemitsu M.A."/>
            <person name="Giersch R.M."/>
            <person name="Beal B.F."/>
            <person name="Arriagada G."/>
            <person name="Davis B.W."/>
            <person name="Ostrander E.A."/>
            <person name="Goff S.P."/>
            <person name="Metzger M.J."/>
        </authorList>
    </citation>
    <scope>NUCLEOTIDE SEQUENCE</scope>
    <source>
        <strain evidence="2">MELC-2E11</strain>
        <tissue evidence="2">Siphon/mantle</tissue>
    </source>
</reference>